<keyword evidence="2" id="KW-1185">Reference proteome</keyword>
<accession>A0A1Q9CE41</accession>
<dbReference type="AlphaFoldDB" id="A0A1Q9CE41"/>
<protein>
    <submittedName>
        <fullName evidence="1">Uncharacterized protein</fullName>
    </submittedName>
</protein>
<evidence type="ECO:0000313" key="1">
    <source>
        <dbReference type="EMBL" id="OLP81182.1"/>
    </source>
</evidence>
<comment type="caution">
    <text evidence="1">The sequence shown here is derived from an EMBL/GenBank/DDBJ whole genome shotgun (WGS) entry which is preliminary data.</text>
</comment>
<sequence>MDAPPQVTDHTRMTQLRGAQQMKGDGGATVCDEAVFRPSGPDRLLSFSCEKRRIRATRSCPQRCFYTALLQLQFSQSLDIDALSIEAFKKSNTNTSDLGIHATGLQMQKADRACDVRSCARSDARLMTGGTFQLRQIHVQAHPHFDMNTCHACTKDPLLKALLAEFVFVGMAGLSWDGDNFLSFLLWLRPPLRLFDSDASGHTGPTSFILKPLQDQPRRSRLSELLVVWAESYSQAGDGSWFHE</sequence>
<dbReference type="Proteomes" id="UP000186817">
    <property type="component" value="Unassembled WGS sequence"/>
</dbReference>
<organism evidence="1 2">
    <name type="scientific">Symbiodinium microadriaticum</name>
    <name type="common">Dinoflagellate</name>
    <name type="synonym">Zooxanthella microadriatica</name>
    <dbReference type="NCBI Taxonomy" id="2951"/>
    <lineage>
        <taxon>Eukaryota</taxon>
        <taxon>Sar</taxon>
        <taxon>Alveolata</taxon>
        <taxon>Dinophyceae</taxon>
        <taxon>Suessiales</taxon>
        <taxon>Symbiodiniaceae</taxon>
        <taxon>Symbiodinium</taxon>
    </lineage>
</organism>
<evidence type="ECO:0000313" key="2">
    <source>
        <dbReference type="Proteomes" id="UP000186817"/>
    </source>
</evidence>
<name>A0A1Q9CE41_SYMMI</name>
<gene>
    <name evidence="1" type="ORF">AK812_SmicGene38309</name>
</gene>
<proteinExistence type="predicted"/>
<dbReference type="EMBL" id="LSRX01001304">
    <property type="protein sequence ID" value="OLP81182.1"/>
    <property type="molecule type" value="Genomic_DNA"/>
</dbReference>
<reference evidence="1 2" key="1">
    <citation type="submission" date="2016-02" db="EMBL/GenBank/DDBJ databases">
        <title>Genome analysis of coral dinoflagellate symbionts highlights evolutionary adaptations to a symbiotic lifestyle.</title>
        <authorList>
            <person name="Aranda M."/>
            <person name="Li Y."/>
            <person name="Liew Y.J."/>
            <person name="Baumgarten S."/>
            <person name="Simakov O."/>
            <person name="Wilson M."/>
            <person name="Piel J."/>
            <person name="Ashoor H."/>
            <person name="Bougouffa S."/>
            <person name="Bajic V.B."/>
            <person name="Ryu T."/>
            <person name="Ravasi T."/>
            <person name="Bayer T."/>
            <person name="Micklem G."/>
            <person name="Kim H."/>
            <person name="Bhak J."/>
            <person name="Lajeunesse T.C."/>
            <person name="Voolstra C.R."/>
        </authorList>
    </citation>
    <scope>NUCLEOTIDE SEQUENCE [LARGE SCALE GENOMIC DNA]</scope>
    <source>
        <strain evidence="1 2">CCMP2467</strain>
    </source>
</reference>